<sequence>MTNFIKPYLFLAQLLMPLIALSQHDCENINHEYLITKLPRFINSNYEESKPFLTQGSNQLFFVRSYYPKNLGGENAGEDIWMSEKGADGQWSVPTNQYGPLNDEENNIIAGIKEGKDLTIQLLSYNNGRKLRSIKLAKRVMHPSLDTVPIPHSWQGIQIPMHQYHDFYLHPSEKYLLMAIERYDGFGKEDLYVYLNNGTTWEGPIHLGSQVNSKSIEVAPFLTGDCSRLYFSSDRDGGQGGMDIWYADRLDDTWSNWTAPQNMGPAINSEFFDCYFYENNAGQAVFASNRNSTFADLYIAEQKPGELPPTMAQPKSYTNLVKHQNRAVNFFTYEVFFNHDQYIPAPEEKQLLIAYLNDLIDKQVISITITGHADATGSYGYNQELSVKRASNVAAILRSLSINSIKTDIKGLGEYAQKSDKLKALARKVVITGQYR</sequence>
<evidence type="ECO:0000256" key="1">
    <source>
        <dbReference type="ARBA" id="ARBA00004442"/>
    </source>
</evidence>
<dbReference type="PRINTS" id="PR01021">
    <property type="entry name" value="OMPADOMAIN"/>
</dbReference>
<name>A0ABT8L1W6_9BACT</name>
<proteinExistence type="predicted"/>
<gene>
    <name evidence="6" type="ORF">QQ020_02110</name>
</gene>
<dbReference type="CDD" id="cd07185">
    <property type="entry name" value="OmpA_C-like"/>
    <property type="match status" value="1"/>
</dbReference>
<evidence type="ECO:0000313" key="6">
    <source>
        <dbReference type="EMBL" id="MDN5210815.1"/>
    </source>
</evidence>
<dbReference type="Pfam" id="PF00691">
    <property type="entry name" value="OmpA"/>
    <property type="match status" value="1"/>
</dbReference>
<keyword evidence="7" id="KW-1185">Reference proteome</keyword>
<dbReference type="SUPFAM" id="SSF82171">
    <property type="entry name" value="DPP6 N-terminal domain-like"/>
    <property type="match status" value="1"/>
</dbReference>
<keyword evidence="2 4" id="KW-0472">Membrane</keyword>
<dbReference type="PANTHER" id="PTHR30329">
    <property type="entry name" value="STATOR ELEMENT OF FLAGELLAR MOTOR COMPLEX"/>
    <property type="match status" value="1"/>
</dbReference>
<dbReference type="RefSeq" id="WP_346756155.1">
    <property type="nucleotide sequence ID" value="NZ_JAUJEB010000001.1"/>
</dbReference>
<dbReference type="InterPro" id="IPR011659">
    <property type="entry name" value="WD40"/>
</dbReference>
<organism evidence="6 7">
    <name type="scientific">Agaribacillus aureus</name>
    <dbReference type="NCBI Taxonomy" id="3051825"/>
    <lineage>
        <taxon>Bacteria</taxon>
        <taxon>Pseudomonadati</taxon>
        <taxon>Bacteroidota</taxon>
        <taxon>Cytophagia</taxon>
        <taxon>Cytophagales</taxon>
        <taxon>Splendidivirgaceae</taxon>
        <taxon>Agaribacillus</taxon>
    </lineage>
</organism>
<dbReference type="InterPro" id="IPR006664">
    <property type="entry name" value="OMP_bac"/>
</dbReference>
<feature type="domain" description="OmpA-like" evidence="5">
    <location>
        <begin position="324"/>
        <end position="436"/>
    </location>
</feature>
<protein>
    <submittedName>
        <fullName evidence="6">OmpA family protein</fullName>
    </submittedName>
</protein>
<evidence type="ECO:0000256" key="3">
    <source>
        <dbReference type="ARBA" id="ARBA00023237"/>
    </source>
</evidence>
<dbReference type="InterPro" id="IPR006665">
    <property type="entry name" value="OmpA-like"/>
</dbReference>
<dbReference type="Gene3D" id="3.30.1330.60">
    <property type="entry name" value="OmpA-like domain"/>
    <property type="match status" value="1"/>
</dbReference>
<dbReference type="InterPro" id="IPR036737">
    <property type="entry name" value="OmpA-like_sf"/>
</dbReference>
<comment type="caution">
    <text evidence="6">The sequence shown here is derived from an EMBL/GenBank/DDBJ whole genome shotgun (WGS) entry which is preliminary data.</text>
</comment>
<dbReference type="Pfam" id="PF07676">
    <property type="entry name" value="PD40"/>
    <property type="match status" value="1"/>
</dbReference>
<evidence type="ECO:0000256" key="4">
    <source>
        <dbReference type="PROSITE-ProRule" id="PRU00473"/>
    </source>
</evidence>
<evidence type="ECO:0000259" key="5">
    <source>
        <dbReference type="PROSITE" id="PS51123"/>
    </source>
</evidence>
<comment type="subcellular location">
    <subcellularLocation>
        <location evidence="1">Cell outer membrane</location>
    </subcellularLocation>
</comment>
<evidence type="ECO:0000313" key="7">
    <source>
        <dbReference type="Proteomes" id="UP001172083"/>
    </source>
</evidence>
<dbReference type="InterPro" id="IPR050330">
    <property type="entry name" value="Bact_OuterMem_StrucFunc"/>
</dbReference>
<dbReference type="Proteomes" id="UP001172083">
    <property type="component" value="Unassembled WGS sequence"/>
</dbReference>
<dbReference type="PANTHER" id="PTHR30329:SF21">
    <property type="entry name" value="LIPOPROTEIN YIAD-RELATED"/>
    <property type="match status" value="1"/>
</dbReference>
<dbReference type="PROSITE" id="PS51123">
    <property type="entry name" value="OMPA_2"/>
    <property type="match status" value="1"/>
</dbReference>
<keyword evidence="3" id="KW-0998">Cell outer membrane</keyword>
<dbReference type="EMBL" id="JAUJEB010000001">
    <property type="protein sequence ID" value="MDN5210815.1"/>
    <property type="molecule type" value="Genomic_DNA"/>
</dbReference>
<reference evidence="6" key="1">
    <citation type="submission" date="2023-06" db="EMBL/GenBank/DDBJ databases">
        <title>Genomic of Agaribacillus aureum.</title>
        <authorList>
            <person name="Wang G."/>
        </authorList>
    </citation>
    <scope>NUCLEOTIDE SEQUENCE</scope>
    <source>
        <strain evidence="6">BMA12</strain>
    </source>
</reference>
<accession>A0ABT8L1W6</accession>
<dbReference type="SUPFAM" id="SSF103088">
    <property type="entry name" value="OmpA-like"/>
    <property type="match status" value="1"/>
</dbReference>
<evidence type="ECO:0000256" key="2">
    <source>
        <dbReference type="ARBA" id="ARBA00023136"/>
    </source>
</evidence>